<protein>
    <submittedName>
        <fullName evidence="7">Iron-siderophore ABC transporter substrate-binding protein</fullName>
    </submittedName>
</protein>
<feature type="chain" id="PRO_5037096649" evidence="5">
    <location>
        <begin position="17"/>
        <end position="344"/>
    </location>
</feature>
<evidence type="ECO:0000256" key="2">
    <source>
        <dbReference type="ARBA" id="ARBA00008814"/>
    </source>
</evidence>
<dbReference type="PANTHER" id="PTHR30532:SF24">
    <property type="entry name" value="FERRIC ENTEROBACTIN-BINDING PERIPLASMIC PROTEIN FEPB"/>
    <property type="match status" value="1"/>
</dbReference>
<dbReference type="Gene3D" id="3.40.50.1980">
    <property type="entry name" value="Nitrogenase molybdenum iron protein domain"/>
    <property type="match status" value="2"/>
</dbReference>
<dbReference type="Proteomes" id="UP000757435">
    <property type="component" value="Unassembled WGS sequence"/>
</dbReference>
<name>A0A951QGE3_9CYAN</name>
<evidence type="ECO:0000313" key="8">
    <source>
        <dbReference type="Proteomes" id="UP000757435"/>
    </source>
</evidence>
<dbReference type="AlphaFoldDB" id="A0A951QGE3"/>
<sequence length="344" mass="36999">MIRLLIFAILTAFAIAACQGDYPAVNPTRPSSSGLTDCRMIRHELGETEVCGQPQRIVALGPYVLESLLTLGVQPTGFADDMMLHQGDYDDPSQQIPYLGRQITQPLANVGLSSSPSIEAMLKIQPDLILGTGSNASQYETFSNMAPTLLLKWADPEASLRTIAQAVERSDQVKPLLAATKRRIASARAAFAPLVASHPKLLLLSSGQLQEINLGNAAHGLCSSLIESLGFQLVAPPGFDSSEANSLVPISLETLPQLNDADSIILLGSNFSELKQFKGAGDFEEHQLANLKQAWQKNAIAQSLQASKSGRVYFVPAYLCLGLPGSIGTELYLKELQDQLLTDL</sequence>
<dbReference type="PROSITE" id="PS51257">
    <property type="entry name" value="PROKAR_LIPOPROTEIN"/>
    <property type="match status" value="1"/>
</dbReference>
<dbReference type="InterPro" id="IPR051313">
    <property type="entry name" value="Bact_iron-sidero_bind"/>
</dbReference>
<evidence type="ECO:0000259" key="6">
    <source>
        <dbReference type="PROSITE" id="PS50983"/>
    </source>
</evidence>
<evidence type="ECO:0000256" key="5">
    <source>
        <dbReference type="SAM" id="SignalP"/>
    </source>
</evidence>
<gene>
    <name evidence="7" type="ORF">KME15_18855</name>
</gene>
<evidence type="ECO:0000256" key="4">
    <source>
        <dbReference type="ARBA" id="ARBA00022729"/>
    </source>
</evidence>
<dbReference type="CDD" id="cd01146">
    <property type="entry name" value="FhuD"/>
    <property type="match status" value="1"/>
</dbReference>
<dbReference type="GO" id="GO:1901678">
    <property type="term" value="P:iron coordination entity transport"/>
    <property type="evidence" value="ECO:0007669"/>
    <property type="project" value="UniProtKB-ARBA"/>
</dbReference>
<dbReference type="GO" id="GO:0030288">
    <property type="term" value="C:outer membrane-bounded periplasmic space"/>
    <property type="evidence" value="ECO:0007669"/>
    <property type="project" value="TreeGrafter"/>
</dbReference>
<evidence type="ECO:0000256" key="3">
    <source>
        <dbReference type="ARBA" id="ARBA00022448"/>
    </source>
</evidence>
<dbReference type="EMBL" id="JAHHHD010000025">
    <property type="protein sequence ID" value="MBW4660738.1"/>
    <property type="molecule type" value="Genomic_DNA"/>
</dbReference>
<dbReference type="PROSITE" id="PS50983">
    <property type="entry name" value="FE_B12_PBP"/>
    <property type="match status" value="1"/>
</dbReference>
<dbReference type="Pfam" id="PF01497">
    <property type="entry name" value="Peripla_BP_2"/>
    <property type="match status" value="1"/>
</dbReference>
<reference evidence="7" key="2">
    <citation type="journal article" date="2022" name="Microbiol. Resour. Announc.">
        <title>Metagenome Sequencing to Explore Phylogenomics of Terrestrial Cyanobacteria.</title>
        <authorList>
            <person name="Ward R.D."/>
            <person name="Stajich J.E."/>
            <person name="Johansen J.R."/>
            <person name="Huntemann M."/>
            <person name="Clum A."/>
            <person name="Foster B."/>
            <person name="Foster B."/>
            <person name="Roux S."/>
            <person name="Palaniappan K."/>
            <person name="Varghese N."/>
            <person name="Mukherjee S."/>
            <person name="Reddy T.B.K."/>
            <person name="Daum C."/>
            <person name="Copeland A."/>
            <person name="Chen I.A."/>
            <person name="Ivanova N.N."/>
            <person name="Kyrpides N.C."/>
            <person name="Shapiro N."/>
            <person name="Eloe-Fadrosh E.A."/>
            <person name="Pietrasiak N."/>
        </authorList>
    </citation>
    <scope>NUCLEOTIDE SEQUENCE</scope>
    <source>
        <strain evidence="7">UHER 2000/2452</strain>
    </source>
</reference>
<accession>A0A951QGE3</accession>
<dbReference type="PANTHER" id="PTHR30532">
    <property type="entry name" value="IRON III DICITRATE-BINDING PERIPLASMIC PROTEIN"/>
    <property type="match status" value="1"/>
</dbReference>
<dbReference type="InterPro" id="IPR002491">
    <property type="entry name" value="ABC_transptr_periplasmic_BD"/>
</dbReference>
<feature type="domain" description="Fe/B12 periplasmic-binding" evidence="6">
    <location>
        <begin position="56"/>
        <end position="344"/>
    </location>
</feature>
<evidence type="ECO:0000313" key="7">
    <source>
        <dbReference type="EMBL" id="MBW4660738.1"/>
    </source>
</evidence>
<evidence type="ECO:0000256" key="1">
    <source>
        <dbReference type="ARBA" id="ARBA00004196"/>
    </source>
</evidence>
<keyword evidence="4 5" id="KW-0732">Signal</keyword>
<proteinExistence type="inferred from homology"/>
<comment type="similarity">
    <text evidence="2">Belongs to the bacterial solute-binding protein 8 family.</text>
</comment>
<comment type="subcellular location">
    <subcellularLocation>
        <location evidence="1">Cell envelope</location>
    </subcellularLocation>
</comment>
<dbReference type="SUPFAM" id="SSF53807">
    <property type="entry name" value="Helical backbone' metal receptor"/>
    <property type="match status" value="1"/>
</dbReference>
<feature type="signal peptide" evidence="5">
    <location>
        <begin position="1"/>
        <end position="16"/>
    </location>
</feature>
<keyword evidence="3" id="KW-0813">Transport</keyword>
<reference evidence="7" key="1">
    <citation type="submission" date="2021-05" db="EMBL/GenBank/DDBJ databases">
        <authorList>
            <person name="Pietrasiak N."/>
            <person name="Ward R."/>
            <person name="Stajich J.E."/>
            <person name="Kurbessoian T."/>
        </authorList>
    </citation>
    <scope>NUCLEOTIDE SEQUENCE</scope>
    <source>
        <strain evidence="7">UHER 2000/2452</strain>
    </source>
</reference>
<comment type="caution">
    <text evidence="7">The sequence shown here is derived from an EMBL/GenBank/DDBJ whole genome shotgun (WGS) entry which is preliminary data.</text>
</comment>
<organism evidence="7 8">
    <name type="scientific">Drouetiella hepatica Uher 2000/2452</name>
    <dbReference type="NCBI Taxonomy" id="904376"/>
    <lineage>
        <taxon>Bacteria</taxon>
        <taxon>Bacillati</taxon>
        <taxon>Cyanobacteriota</taxon>
        <taxon>Cyanophyceae</taxon>
        <taxon>Oculatellales</taxon>
        <taxon>Oculatellaceae</taxon>
        <taxon>Drouetiella</taxon>
    </lineage>
</organism>